<dbReference type="GO" id="GO:0046819">
    <property type="term" value="P:protein secretion by the type V secretion system"/>
    <property type="evidence" value="ECO:0007669"/>
    <property type="project" value="TreeGrafter"/>
</dbReference>
<evidence type="ECO:0000256" key="3">
    <source>
        <dbReference type="ARBA" id="ARBA00023237"/>
    </source>
</evidence>
<dbReference type="GO" id="GO:0098046">
    <property type="term" value="C:type V protein secretion system complex"/>
    <property type="evidence" value="ECO:0007669"/>
    <property type="project" value="TreeGrafter"/>
</dbReference>
<sequence length="570" mass="60338">MKIRDLTRALMFAALAAPIASQHAHAQTSPAPRANLGGNPLDALPHVNAPPKPPVAVNVAPPAPALEALLARHLTPARIEIEGVKALPFDQIAARFTPFVGRDVTLGQLIEAANGVTALYKERGYALSFAFVPAQTFEGNVVRVTIVEGYIAKVVVRGNAGAAEKRIRAVAERLQRDRPLTQANFERYINVLGMIPGVKTKANVAPPQNTDGATTLELDVERKAFNVSTGIDFNHPGVQGILSATENGMLGLGESLTASALLPKGRDDQTYYALNGALPIGTDGFTAKVDASHYHGHPVDNPGLPPTIERTVVNDKLAFSGVYPFMLSNARSLVGTASAYASHDEDRLKNTVVAGNPTLTQRSQIRVVQLQLDYTGIGAGVVRRASFNVAKAFDVLGASKSADTNIAGYAPVNPVSLTFVRTGATYTQSNEWPGKIGTAVSMTGQYSPDTLPTSEQISFGAQRFALGYQPGEASGDSGWGASFEVNRPIGVGMTYLKSFTPYVIVDAARVFLHGGTPNPRNLSSVGIGFRVSDAKHYSVDLSVAKAMGGAPVESSSRSPRINATLSYQLD</sequence>
<dbReference type="Pfam" id="PF03865">
    <property type="entry name" value="ShlB"/>
    <property type="match status" value="1"/>
</dbReference>
<keyword evidence="8" id="KW-1185">Reference proteome</keyword>
<keyword evidence="3" id="KW-0998">Cell outer membrane</keyword>
<dbReference type="PANTHER" id="PTHR34597:SF6">
    <property type="entry name" value="BLR6126 PROTEIN"/>
    <property type="match status" value="1"/>
</dbReference>
<keyword evidence="1" id="KW-0472">Membrane</keyword>
<dbReference type="EMBL" id="FCOI02000004">
    <property type="protein sequence ID" value="SAK51137.1"/>
    <property type="molecule type" value="Genomic_DNA"/>
</dbReference>
<dbReference type="Gene3D" id="3.10.20.310">
    <property type="entry name" value="membrane protein fhac"/>
    <property type="match status" value="1"/>
</dbReference>
<organism evidence="7 8">
    <name type="scientific">Caballeronia temeraria</name>
    <dbReference type="NCBI Taxonomy" id="1777137"/>
    <lineage>
        <taxon>Bacteria</taxon>
        <taxon>Pseudomonadati</taxon>
        <taxon>Pseudomonadota</taxon>
        <taxon>Betaproteobacteria</taxon>
        <taxon>Burkholderiales</taxon>
        <taxon>Burkholderiaceae</taxon>
        <taxon>Caballeronia</taxon>
    </lineage>
</organism>
<keyword evidence="2" id="KW-0812">Transmembrane</keyword>
<gene>
    <name evidence="7" type="ORF">AWB76_01508</name>
</gene>
<reference evidence="8" key="1">
    <citation type="submission" date="2016-01" db="EMBL/GenBank/DDBJ databases">
        <authorList>
            <person name="Peeters Charlotte."/>
        </authorList>
    </citation>
    <scope>NUCLEOTIDE SEQUENCE [LARGE SCALE GENOMIC DNA]</scope>
</reference>
<dbReference type="Pfam" id="PF08479">
    <property type="entry name" value="POTRA_2"/>
    <property type="match status" value="1"/>
</dbReference>
<protein>
    <submittedName>
        <fullName evidence="7">Polypeptide-transport-associated domain-containing protein</fullName>
    </submittedName>
</protein>
<feature type="domain" description="Haemolysin activator HlyB C-terminal" evidence="5">
    <location>
        <begin position="350"/>
        <end position="530"/>
    </location>
</feature>
<evidence type="ECO:0000313" key="7">
    <source>
        <dbReference type="EMBL" id="SAK51137.1"/>
    </source>
</evidence>
<dbReference type="GO" id="GO:0008320">
    <property type="term" value="F:protein transmembrane transporter activity"/>
    <property type="evidence" value="ECO:0007669"/>
    <property type="project" value="TreeGrafter"/>
</dbReference>
<dbReference type="InterPro" id="IPR051544">
    <property type="entry name" value="TPS_OM_transporter"/>
</dbReference>
<dbReference type="STRING" id="1777137.AWB76_01508"/>
<dbReference type="Gene3D" id="2.40.160.50">
    <property type="entry name" value="membrane protein fhac: a member of the omp85/tpsb transporter family"/>
    <property type="match status" value="1"/>
</dbReference>
<dbReference type="RefSeq" id="WP_061159490.1">
    <property type="nucleotide sequence ID" value="NZ_FCOI02000004.1"/>
</dbReference>
<proteinExistence type="predicted"/>
<dbReference type="OrthoDB" id="5753546at2"/>
<dbReference type="InterPro" id="IPR005565">
    <property type="entry name" value="Hemolysn_activator_HlyB_C"/>
</dbReference>
<evidence type="ECO:0000256" key="1">
    <source>
        <dbReference type="ARBA" id="ARBA00022452"/>
    </source>
</evidence>
<feature type="domain" description="Polypeptide-transport-associated ShlB-type" evidence="6">
    <location>
        <begin position="77"/>
        <end position="149"/>
    </location>
</feature>
<evidence type="ECO:0000256" key="4">
    <source>
        <dbReference type="SAM" id="SignalP"/>
    </source>
</evidence>
<feature type="chain" id="PRO_5007620027" evidence="4">
    <location>
        <begin position="27"/>
        <end position="570"/>
    </location>
</feature>
<dbReference type="PANTHER" id="PTHR34597">
    <property type="entry name" value="SLR1661 PROTEIN"/>
    <property type="match status" value="1"/>
</dbReference>
<evidence type="ECO:0000256" key="2">
    <source>
        <dbReference type="ARBA" id="ARBA00022692"/>
    </source>
</evidence>
<feature type="signal peptide" evidence="4">
    <location>
        <begin position="1"/>
        <end position="26"/>
    </location>
</feature>
<dbReference type="Proteomes" id="UP000054624">
    <property type="component" value="Unassembled WGS sequence"/>
</dbReference>
<dbReference type="AlphaFoldDB" id="A0A158A229"/>
<dbReference type="InterPro" id="IPR013686">
    <property type="entry name" value="Polypept-transport_assoc_ShlB"/>
</dbReference>
<evidence type="ECO:0000313" key="8">
    <source>
        <dbReference type="Proteomes" id="UP000054624"/>
    </source>
</evidence>
<keyword evidence="1" id="KW-1134">Transmembrane beta strand</keyword>
<keyword evidence="4" id="KW-0732">Signal</keyword>
<accession>A0A158A229</accession>
<evidence type="ECO:0000259" key="6">
    <source>
        <dbReference type="Pfam" id="PF08479"/>
    </source>
</evidence>
<name>A0A158A229_9BURK</name>
<evidence type="ECO:0000259" key="5">
    <source>
        <dbReference type="Pfam" id="PF03865"/>
    </source>
</evidence>